<reference evidence="2 3" key="1">
    <citation type="submission" date="2015-12" db="EMBL/GenBank/DDBJ databases">
        <title>Diversity of Burkholderia near neighbor genomes.</title>
        <authorList>
            <person name="Sahl J."/>
            <person name="Wagner D."/>
            <person name="Keim P."/>
        </authorList>
    </citation>
    <scope>NUCLEOTIDE SEQUENCE [LARGE SCALE GENOMIC DNA]</scope>
    <source>
        <strain evidence="2 3">MSMB1184WGS</strain>
    </source>
</reference>
<dbReference type="InterPro" id="IPR020017">
    <property type="entry name" value="XapX_domain"/>
</dbReference>
<evidence type="ECO:0000313" key="2">
    <source>
        <dbReference type="EMBL" id="AOK16366.1"/>
    </source>
</evidence>
<dbReference type="NCBIfam" id="TIGR03510">
    <property type="entry name" value="XapX"/>
    <property type="match status" value="1"/>
</dbReference>
<dbReference type="Proteomes" id="UP000094776">
    <property type="component" value="Chromosome 1"/>
</dbReference>
<dbReference type="InterPro" id="IPR009872">
    <property type="entry name" value="DUF1427"/>
</dbReference>
<protein>
    <submittedName>
        <fullName evidence="2">XapX domain protein</fullName>
    </submittedName>
</protein>
<keyword evidence="1" id="KW-1133">Transmembrane helix</keyword>
<sequence length="55" mass="5689">MESYLLSLGAGMLVGVMYSVVKVRSPAPPLIALVGLAGMLIGAQAIAPVRHWLGL</sequence>
<dbReference type="AlphaFoldDB" id="A0A1B4PQZ5"/>
<proteinExistence type="predicted"/>
<evidence type="ECO:0000313" key="3">
    <source>
        <dbReference type="Proteomes" id="UP000094776"/>
    </source>
</evidence>
<feature type="transmembrane region" description="Helical" evidence="1">
    <location>
        <begin position="6"/>
        <end position="23"/>
    </location>
</feature>
<dbReference type="RefSeq" id="WP_069272786.1">
    <property type="nucleotide sequence ID" value="NZ_CP013443.1"/>
</dbReference>
<accession>A0A1B4PQZ5</accession>
<dbReference type="EMBL" id="CP013443">
    <property type="protein sequence ID" value="AOK16366.1"/>
    <property type="molecule type" value="Genomic_DNA"/>
</dbReference>
<dbReference type="Pfam" id="PF07235">
    <property type="entry name" value="DUF1427"/>
    <property type="match status" value="1"/>
</dbReference>
<organism evidence="2 3">
    <name type="scientific">Burkholderia cepacia</name>
    <name type="common">Pseudomonas cepacia</name>
    <dbReference type="NCBI Taxonomy" id="292"/>
    <lineage>
        <taxon>Bacteria</taxon>
        <taxon>Pseudomonadati</taxon>
        <taxon>Pseudomonadota</taxon>
        <taxon>Betaproteobacteria</taxon>
        <taxon>Burkholderiales</taxon>
        <taxon>Burkholderiaceae</taxon>
        <taxon>Burkholderia</taxon>
        <taxon>Burkholderia cepacia complex</taxon>
    </lineage>
</organism>
<evidence type="ECO:0000256" key="1">
    <source>
        <dbReference type="SAM" id="Phobius"/>
    </source>
</evidence>
<gene>
    <name evidence="2" type="ORF">WT26_10270</name>
</gene>
<feature type="transmembrane region" description="Helical" evidence="1">
    <location>
        <begin position="30"/>
        <end position="49"/>
    </location>
</feature>
<keyword evidence="1" id="KW-0812">Transmembrane</keyword>
<keyword evidence="1" id="KW-0472">Membrane</keyword>
<name>A0A1B4PQZ5_BURCE</name>